<feature type="domain" description="Nudix hydrolase" evidence="1">
    <location>
        <begin position="3"/>
        <end position="132"/>
    </location>
</feature>
<dbReference type="CDD" id="cd04669">
    <property type="entry name" value="NUDIX_Hydrolase"/>
    <property type="match status" value="1"/>
</dbReference>
<proteinExistence type="predicted"/>
<protein>
    <submittedName>
        <fullName evidence="2">8-oxo-dGTP pyrophosphatase MutT (NUDIX family)</fullName>
    </submittedName>
</protein>
<evidence type="ECO:0000259" key="1">
    <source>
        <dbReference type="PROSITE" id="PS51462"/>
    </source>
</evidence>
<keyword evidence="3" id="KW-1185">Reference proteome</keyword>
<evidence type="ECO:0000313" key="2">
    <source>
        <dbReference type="EMBL" id="NYF44558.1"/>
    </source>
</evidence>
<dbReference type="InterPro" id="IPR000086">
    <property type="entry name" value="NUDIX_hydrolase_dom"/>
</dbReference>
<name>A0A852VAK4_9ACTN</name>
<evidence type="ECO:0000313" key="3">
    <source>
        <dbReference type="Proteomes" id="UP000576393"/>
    </source>
</evidence>
<sequence length="152" mass="16569">MTAQPARVRGVLITPTAHLLTIKRVRAGMAPYWVLPGGGVEDGDASLEAALHREIHEELAGEATIHSLIHIAEGDDRQHVFLARLHSWDPARRSGPEFTDPARGEYIIEEVPLTAAGLARINLVPVSIAQLLAEHAGELFQFPDLRAVRQPA</sequence>
<organism evidence="2 3">
    <name type="scientific">Streptosporangium sandarakinum</name>
    <dbReference type="NCBI Taxonomy" id="1260955"/>
    <lineage>
        <taxon>Bacteria</taxon>
        <taxon>Bacillati</taxon>
        <taxon>Actinomycetota</taxon>
        <taxon>Actinomycetes</taxon>
        <taxon>Streptosporangiales</taxon>
        <taxon>Streptosporangiaceae</taxon>
        <taxon>Streptosporangium</taxon>
    </lineage>
</organism>
<dbReference type="SUPFAM" id="SSF55811">
    <property type="entry name" value="Nudix"/>
    <property type="match status" value="1"/>
</dbReference>
<dbReference type="Proteomes" id="UP000576393">
    <property type="component" value="Unassembled WGS sequence"/>
</dbReference>
<dbReference type="AlphaFoldDB" id="A0A852VAK4"/>
<dbReference type="Pfam" id="PF00293">
    <property type="entry name" value="NUDIX"/>
    <property type="match status" value="1"/>
</dbReference>
<dbReference type="PROSITE" id="PS51462">
    <property type="entry name" value="NUDIX"/>
    <property type="match status" value="1"/>
</dbReference>
<dbReference type="EMBL" id="JACCCO010000004">
    <property type="protein sequence ID" value="NYF44558.1"/>
    <property type="molecule type" value="Genomic_DNA"/>
</dbReference>
<comment type="caution">
    <text evidence="2">The sequence shown here is derived from an EMBL/GenBank/DDBJ whole genome shotgun (WGS) entry which is preliminary data.</text>
</comment>
<gene>
    <name evidence="2" type="ORF">HDA43_006800</name>
</gene>
<reference evidence="2 3" key="1">
    <citation type="submission" date="2020-07" db="EMBL/GenBank/DDBJ databases">
        <title>Sequencing the genomes of 1000 actinobacteria strains.</title>
        <authorList>
            <person name="Klenk H.-P."/>
        </authorList>
    </citation>
    <scope>NUCLEOTIDE SEQUENCE [LARGE SCALE GENOMIC DNA]</scope>
    <source>
        <strain evidence="2 3">DSM 45763</strain>
    </source>
</reference>
<accession>A0A852VAK4</accession>
<dbReference type="Gene3D" id="3.90.79.10">
    <property type="entry name" value="Nucleoside Triphosphate Pyrophosphohydrolase"/>
    <property type="match status" value="1"/>
</dbReference>
<dbReference type="RefSeq" id="WP_179828981.1">
    <property type="nucleotide sequence ID" value="NZ_JACCCO010000004.1"/>
</dbReference>
<dbReference type="InterPro" id="IPR015797">
    <property type="entry name" value="NUDIX_hydrolase-like_dom_sf"/>
</dbReference>